<dbReference type="SUPFAM" id="SSF50891">
    <property type="entry name" value="Cyclophilin-like"/>
    <property type="match status" value="1"/>
</dbReference>
<dbReference type="InterPro" id="IPR000089">
    <property type="entry name" value="Biotin_lipoyl"/>
</dbReference>
<reference evidence="6 7" key="1">
    <citation type="submission" date="2022-07" db="EMBL/GenBank/DDBJ databases">
        <title>A copper resistant bacterium isolated from sediment samples of deep sea hydrothermal areas.</title>
        <authorList>
            <person name="Zeng X."/>
        </authorList>
    </citation>
    <scope>NUCLEOTIDE SEQUENCE [LARGE SCALE GENOMIC DNA]</scope>
    <source>
        <strain evidence="7">CuT 6</strain>
    </source>
</reference>
<dbReference type="Pfam" id="PF02626">
    <property type="entry name" value="CT_A_B"/>
    <property type="match status" value="1"/>
</dbReference>
<evidence type="ECO:0000256" key="3">
    <source>
        <dbReference type="ARBA" id="ARBA00022840"/>
    </source>
</evidence>
<dbReference type="RefSeq" id="WP_341582520.1">
    <property type="nucleotide sequence ID" value="NZ_CP101118.1"/>
</dbReference>
<dbReference type="PROSITE" id="PS50968">
    <property type="entry name" value="BIOTINYL_LIPOYL"/>
    <property type="match status" value="1"/>
</dbReference>
<protein>
    <submittedName>
        <fullName evidence="6">Carboxyltransferase domain-containing protein</fullName>
    </submittedName>
</protein>
<evidence type="ECO:0000313" key="7">
    <source>
        <dbReference type="Proteomes" id="UP001475781"/>
    </source>
</evidence>
<dbReference type="InterPro" id="IPR029000">
    <property type="entry name" value="Cyclophilin-like_dom_sf"/>
</dbReference>
<keyword evidence="3" id="KW-0067">ATP-binding</keyword>
<dbReference type="InterPro" id="IPR001882">
    <property type="entry name" value="Biotin_BS"/>
</dbReference>
<evidence type="ECO:0000256" key="4">
    <source>
        <dbReference type="ARBA" id="ARBA00023267"/>
    </source>
</evidence>
<dbReference type="SMART" id="SM00796">
    <property type="entry name" value="AHS1"/>
    <property type="match status" value="1"/>
</dbReference>
<dbReference type="PANTHER" id="PTHR43309">
    <property type="entry name" value="5-OXOPROLINASE SUBUNIT C"/>
    <property type="match status" value="1"/>
</dbReference>
<dbReference type="SUPFAM" id="SSF51230">
    <property type="entry name" value="Single hybrid motif"/>
    <property type="match status" value="1"/>
</dbReference>
<dbReference type="InterPro" id="IPR052708">
    <property type="entry name" value="PxpC"/>
</dbReference>
<dbReference type="CDD" id="cd06850">
    <property type="entry name" value="biotinyl_domain"/>
    <property type="match status" value="1"/>
</dbReference>
<dbReference type="SMART" id="SM00797">
    <property type="entry name" value="AHS2"/>
    <property type="match status" value="1"/>
</dbReference>
<dbReference type="Gene3D" id="2.40.50.100">
    <property type="match status" value="1"/>
</dbReference>
<dbReference type="Pfam" id="PF02682">
    <property type="entry name" value="CT_C_D"/>
    <property type="match status" value="1"/>
</dbReference>
<evidence type="ECO:0000259" key="5">
    <source>
        <dbReference type="PROSITE" id="PS50968"/>
    </source>
</evidence>
<accession>A0ABZ2W6G4</accession>
<dbReference type="PANTHER" id="PTHR43309:SF3">
    <property type="entry name" value="5-OXOPROLINASE SUBUNIT C"/>
    <property type="match status" value="1"/>
</dbReference>
<dbReference type="InterPro" id="IPR011053">
    <property type="entry name" value="Single_hybrid_motif"/>
</dbReference>
<dbReference type="Proteomes" id="UP001475781">
    <property type="component" value="Chromosome"/>
</dbReference>
<feature type="domain" description="Lipoyl-binding" evidence="5">
    <location>
        <begin position="486"/>
        <end position="561"/>
    </location>
</feature>
<dbReference type="Gene3D" id="3.30.1360.40">
    <property type="match status" value="1"/>
</dbReference>
<keyword evidence="2" id="KW-0378">Hydrolase</keyword>
<sequence length="562" mass="62079">MSATLDNKPVEFWKPITVKAGQVNLPACTTTAPTHDPAPAAPADPDLIPDYPDHWEIGVLYGPHGAPDFFTEASIEKFFEQDWEVHYNSNRLGIRLNGPKPEFTRADGGEAGLHPSNIHDCEYAIGSINFTGDMPVILTKDGPSLGGFVCPVTIAKAELWKVGQVKPGDTIRFVSIENDTAVKLSERQELAIKSLMAPPAVDLAKPDLAPLNGLSATILAHLEETDGRPEVSYRQAGDQYILLEYGPNVMDLGFRLRIHALMEAIADVQPAGLLELSPGVRSLQLRYDARILPQHALMEYLLDLEATLPPTDELKVRSRVIHLPMAFEDSATLEAVDKYRQSVRDTAPWLPNNVDFMQRINGLPSREAVRDILFSARYLVLGLGDVYLGTPWLLRFFDQVCYYPVTEAELDEMRDQFRAGQLTVKIEEETFDLKSHQAFLDANAGSIADFRKMQQAAYAKEIARWKDNETDELDRLAKAPPKADLSGLEKFGELVSAEIAGNIWKCLVKPGDTVAEGDPLMIVEAMKMEFEVNATLAGEISAMHVQPGKAVTPGEPLLSIKI</sequence>
<name>A0ABZ2W6G4_9GAMM</name>
<proteinExistence type="predicted"/>
<dbReference type="InterPro" id="IPR003833">
    <property type="entry name" value="CT_C_D"/>
</dbReference>
<keyword evidence="7" id="KW-1185">Reference proteome</keyword>
<evidence type="ECO:0000256" key="2">
    <source>
        <dbReference type="ARBA" id="ARBA00022801"/>
    </source>
</evidence>
<dbReference type="Gene3D" id="2.40.100.10">
    <property type="entry name" value="Cyclophilin-like"/>
    <property type="match status" value="1"/>
</dbReference>
<dbReference type="PROSITE" id="PS00188">
    <property type="entry name" value="BIOTIN"/>
    <property type="match status" value="1"/>
</dbReference>
<dbReference type="EMBL" id="CP101118">
    <property type="protein sequence ID" value="WZF90227.1"/>
    <property type="molecule type" value="Genomic_DNA"/>
</dbReference>
<gene>
    <name evidence="6" type="ORF">NLK58_08580</name>
</gene>
<organism evidence="6 7">
    <name type="scientific">Marinobacter metalliresistant</name>
    <dbReference type="NCBI Taxonomy" id="2961995"/>
    <lineage>
        <taxon>Bacteria</taxon>
        <taxon>Pseudomonadati</taxon>
        <taxon>Pseudomonadota</taxon>
        <taxon>Gammaproteobacteria</taxon>
        <taxon>Pseudomonadales</taxon>
        <taxon>Marinobacteraceae</taxon>
        <taxon>Marinobacter</taxon>
    </lineage>
</organism>
<evidence type="ECO:0000313" key="6">
    <source>
        <dbReference type="EMBL" id="WZF90227.1"/>
    </source>
</evidence>
<dbReference type="SUPFAM" id="SSF160467">
    <property type="entry name" value="PH0987 N-terminal domain-like"/>
    <property type="match status" value="1"/>
</dbReference>
<keyword evidence="4" id="KW-0092">Biotin</keyword>
<dbReference type="InterPro" id="IPR003778">
    <property type="entry name" value="CT_A_B"/>
</dbReference>
<keyword evidence="1" id="KW-0547">Nucleotide-binding</keyword>
<dbReference type="Pfam" id="PF00364">
    <property type="entry name" value="Biotin_lipoyl"/>
    <property type="match status" value="1"/>
</dbReference>
<evidence type="ECO:0000256" key="1">
    <source>
        <dbReference type="ARBA" id="ARBA00022741"/>
    </source>
</evidence>